<protein>
    <submittedName>
        <fullName evidence="1">Uncharacterized protein</fullName>
    </submittedName>
</protein>
<reference evidence="1 2" key="1">
    <citation type="submission" date="2019-09" db="EMBL/GenBank/DDBJ databases">
        <title>Draft genome sequence of various Type strains from the CCUG.</title>
        <authorList>
            <person name="Pineiro-Iglesias B."/>
            <person name="Tunovic T."/>
            <person name="Unosson C."/>
            <person name="Inganas E."/>
            <person name="Ohlen M."/>
            <person name="Cardew S."/>
            <person name="Jensie-Markopoulos S."/>
            <person name="Salva-Serra F."/>
            <person name="Jaen-Luchoro D."/>
            <person name="Karlsson R."/>
            <person name="Svensson-Stadler L."/>
            <person name="Chun J."/>
            <person name="Moore E."/>
        </authorList>
    </citation>
    <scope>NUCLEOTIDE SEQUENCE [LARGE SCALE GENOMIC DNA]</scope>
    <source>
        <strain evidence="1 2">CCUG 53682T</strain>
    </source>
</reference>
<comment type="caution">
    <text evidence="1">The sequence shown here is derived from an EMBL/GenBank/DDBJ whole genome shotgun (WGS) entry which is preliminary data.</text>
</comment>
<dbReference type="Proteomes" id="UP000322181">
    <property type="component" value="Unassembled WGS sequence"/>
</dbReference>
<dbReference type="AlphaFoldDB" id="A0A5M9RAV5"/>
<evidence type="ECO:0000313" key="2">
    <source>
        <dbReference type="Proteomes" id="UP000322181"/>
    </source>
</evidence>
<name>A0A5M9RAV5_9GAMM</name>
<proteinExistence type="predicted"/>
<evidence type="ECO:0000313" key="1">
    <source>
        <dbReference type="EMBL" id="KAA8717693.1"/>
    </source>
</evidence>
<gene>
    <name evidence="1" type="ORF">F4V73_07590</name>
</gene>
<accession>A0A5M9RAV5</accession>
<organism evidence="1 2">
    <name type="scientific">Morganella psychrotolerans</name>
    <dbReference type="NCBI Taxonomy" id="368603"/>
    <lineage>
        <taxon>Bacteria</taxon>
        <taxon>Pseudomonadati</taxon>
        <taxon>Pseudomonadota</taxon>
        <taxon>Gammaproteobacteria</taxon>
        <taxon>Enterobacterales</taxon>
        <taxon>Morganellaceae</taxon>
        <taxon>Morganella</taxon>
    </lineage>
</organism>
<dbReference type="EMBL" id="VXKB01000001">
    <property type="protein sequence ID" value="KAA8717693.1"/>
    <property type="molecule type" value="Genomic_DNA"/>
</dbReference>
<sequence length="70" mass="7360">MAHFSTFAPVPIGAGCCCNDDYGAKCSRTALPTPSFFTAYRQMRSLPGNTPSDSSISMIVGVTGGFAHVR</sequence>